<dbReference type="EMBL" id="PXNN01000003">
    <property type="protein sequence ID" value="PSF09953.1"/>
    <property type="molecule type" value="Genomic_DNA"/>
</dbReference>
<comment type="caution">
    <text evidence="1">The sequence shown here is derived from an EMBL/GenBank/DDBJ whole genome shotgun (WGS) entry which is preliminary data.</text>
</comment>
<organism evidence="1 2">
    <name type="scientific">Marinobacter halophilus</name>
    <dbReference type="NCBI Taxonomy" id="1323740"/>
    <lineage>
        <taxon>Bacteria</taxon>
        <taxon>Pseudomonadati</taxon>
        <taxon>Pseudomonadota</taxon>
        <taxon>Gammaproteobacteria</taxon>
        <taxon>Pseudomonadales</taxon>
        <taxon>Marinobacteraceae</taxon>
        <taxon>Marinobacter</taxon>
    </lineage>
</organism>
<dbReference type="OrthoDB" id="9775969at2"/>
<gene>
    <name evidence="1" type="ORF">C7H08_00100</name>
</gene>
<evidence type="ECO:0008006" key="3">
    <source>
        <dbReference type="Google" id="ProtNLM"/>
    </source>
</evidence>
<sequence length="256" mass="28684">MSEGEYSVQQRELTVKRSIQLKSVITLLWFGLASSSVLAEEPLLPAFSKMNSLADGWEPLEFPRIDQLTRYELVTDDGVQVVQATADGSASGLIARVDLAPGDSMLLRWQWKVSKVFENGDARKKSGDDYPARIYVAFEFQPEKAGFFERAKRKTVEVMFGETLPGNALNYIWANRLPEQVFIANAFTDQTMMVAVNSGSDQVGQWVTLERDIVADYREAFGEEPPRIMGVAIMSDADNTGERAQAWYRDLVLTVP</sequence>
<accession>A0A2T1KJS7</accession>
<dbReference type="Proteomes" id="UP000238385">
    <property type="component" value="Unassembled WGS sequence"/>
</dbReference>
<dbReference type="InterPro" id="IPR021409">
    <property type="entry name" value="DUF3047"/>
</dbReference>
<protein>
    <recommendedName>
        <fullName evidence="3">DUF3047 domain-containing protein</fullName>
    </recommendedName>
</protein>
<name>A0A2T1KJS7_9GAMM</name>
<evidence type="ECO:0000313" key="2">
    <source>
        <dbReference type="Proteomes" id="UP000238385"/>
    </source>
</evidence>
<evidence type="ECO:0000313" key="1">
    <source>
        <dbReference type="EMBL" id="PSF09953.1"/>
    </source>
</evidence>
<dbReference type="Pfam" id="PF11249">
    <property type="entry name" value="DUF3047"/>
    <property type="match status" value="1"/>
</dbReference>
<keyword evidence="2" id="KW-1185">Reference proteome</keyword>
<dbReference type="AlphaFoldDB" id="A0A2T1KJS7"/>
<reference evidence="1 2" key="1">
    <citation type="submission" date="2018-03" db="EMBL/GenBank/DDBJ databases">
        <title>Marinobacter brunus sp. nov., a marine bacterium of Gamma-proteobacteria isolated from the surface seawater of the South China Sea.</title>
        <authorList>
            <person name="Cheng H."/>
            <person name="Wu Y.-H."/>
            <person name="Xamxidin M."/>
            <person name="Xu X.-W."/>
        </authorList>
    </citation>
    <scope>NUCLEOTIDE SEQUENCE [LARGE SCALE GENOMIC DNA]</scope>
    <source>
        <strain evidence="1 2">JCM 30472</strain>
    </source>
</reference>
<proteinExistence type="predicted"/>